<reference evidence="5" key="2">
    <citation type="journal article" date="2019" name="IMA Fungus">
        <title>Genome sequencing and comparison of five Tilletia species to identify candidate genes for the detection of regulated species infecting wheat.</title>
        <authorList>
            <person name="Nguyen H.D.T."/>
            <person name="Sultana T."/>
            <person name="Kesanakurti P."/>
            <person name="Hambleton S."/>
        </authorList>
    </citation>
    <scope>NUCLEOTIDE SEQUENCE</scope>
    <source>
        <strain evidence="5">DAOMC 238032</strain>
    </source>
</reference>
<keyword evidence="7" id="KW-1185">Reference proteome</keyword>
<dbReference type="SUPFAM" id="SSF46565">
    <property type="entry name" value="Chaperone J-domain"/>
    <property type="match status" value="1"/>
</dbReference>
<dbReference type="EMBL" id="LWDD02000016">
    <property type="protein sequence ID" value="KAE8265380.1"/>
    <property type="molecule type" value="Genomic_DNA"/>
</dbReference>
<dbReference type="GO" id="GO:0006457">
    <property type="term" value="P:protein folding"/>
    <property type="evidence" value="ECO:0007669"/>
    <property type="project" value="InterPro"/>
</dbReference>
<dbReference type="GO" id="GO:0005829">
    <property type="term" value="C:cytosol"/>
    <property type="evidence" value="ECO:0007669"/>
    <property type="project" value="TreeGrafter"/>
</dbReference>
<dbReference type="PANTHER" id="PTHR24078">
    <property type="entry name" value="DNAJ HOMOLOG SUBFAMILY C MEMBER"/>
    <property type="match status" value="1"/>
</dbReference>
<dbReference type="AlphaFoldDB" id="A0A177VHC0"/>
<dbReference type="GO" id="GO:0051082">
    <property type="term" value="F:unfolded protein binding"/>
    <property type="evidence" value="ECO:0007669"/>
    <property type="project" value="InterPro"/>
</dbReference>
<feature type="compositionally biased region" description="Gly residues" evidence="2">
    <location>
        <begin position="183"/>
        <end position="205"/>
    </location>
</feature>
<organism evidence="5 6">
    <name type="scientific">Tilletia caries</name>
    <name type="common">wheat bunt fungus</name>
    <dbReference type="NCBI Taxonomy" id="13290"/>
    <lineage>
        <taxon>Eukaryota</taxon>
        <taxon>Fungi</taxon>
        <taxon>Dikarya</taxon>
        <taxon>Basidiomycota</taxon>
        <taxon>Ustilaginomycotina</taxon>
        <taxon>Exobasidiomycetes</taxon>
        <taxon>Tilletiales</taxon>
        <taxon>Tilletiaceae</taxon>
        <taxon>Tilletia</taxon>
    </lineage>
</organism>
<gene>
    <name evidence="5" type="ORF">A4X03_0g305</name>
    <name evidence="4" type="ORF">JKIAZH3_G7008</name>
</gene>
<dbReference type="CDD" id="cd06257">
    <property type="entry name" value="DnaJ"/>
    <property type="match status" value="1"/>
</dbReference>
<dbReference type="InterPro" id="IPR036869">
    <property type="entry name" value="J_dom_sf"/>
</dbReference>
<accession>A0A177VHC0</accession>
<name>A0A177VHC0_9BASI</name>
<comment type="caution">
    <text evidence="5">The sequence shown here is derived from an EMBL/GenBank/DDBJ whole genome shotgun (WGS) entry which is preliminary data.</text>
</comment>
<feature type="domain" description="J" evidence="3">
    <location>
        <begin position="4"/>
        <end position="70"/>
    </location>
</feature>
<dbReference type="FunFam" id="2.60.260.20:FF:000015">
    <property type="entry name" value="Heat shock protein 40"/>
    <property type="match status" value="1"/>
</dbReference>
<proteinExistence type="predicted"/>
<dbReference type="SMART" id="SM00271">
    <property type="entry name" value="DnaJ"/>
    <property type="match status" value="1"/>
</dbReference>
<dbReference type="InterPro" id="IPR018253">
    <property type="entry name" value="DnaJ_domain_CS"/>
</dbReference>
<evidence type="ECO:0000256" key="1">
    <source>
        <dbReference type="ARBA" id="ARBA00023186"/>
    </source>
</evidence>
<evidence type="ECO:0000313" key="4">
    <source>
        <dbReference type="EMBL" id="CAD6924066.1"/>
    </source>
</evidence>
<keyword evidence="1" id="KW-0143">Chaperone</keyword>
<dbReference type="GO" id="GO:0051087">
    <property type="term" value="F:protein-folding chaperone binding"/>
    <property type="evidence" value="ECO:0007669"/>
    <property type="project" value="TreeGrafter"/>
</dbReference>
<protein>
    <recommendedName>
        <fullName evidence="3">J domain-containing protein</fullName>
    </recommendedName>
</protein>
<feature type="region of interest" description="Disordered" evidence="2">
    <location>
        <begin position="341"/>
        <end position="371"/>
    </location>
</feature>
<evidence type="ECO:0000313" key="5">
    <source>
        <dbReference type="EMBL" id="KAE8265380.1"/>
    </source>
</evidence>
<evidence type="ECO:0000313" key="7">
    <source>
        <dbReference type="Proteomes" id="UP000836402"/>
    </source>
</evidence>
<evidence type="ECO:0000256" key="2">
    <source>
        <dbReference type="SAM" id="MobiDB-lite"/>
    </source>
</evidence>
<dbReference type="PANTHER" id="PTHR24078:SF553">
    <property type="entry name" value="DNAJ HOMOLOG SUBFAMILY B MEMBER 5"/>
    <property type="match status" value="1"/>
</dbReference>
<evidence type="ECO:0000313" key="6">
    <source>
        <dbReference type="Proteomes" id="UP000077671"/>
    </source>
</evidence>
<dbReference type="Gene3D" id="1.10.287.110">
    <property type="entry name" value="DnaJ domain"/>
    <property type="match status" value="1"/>
</dbReference>
<dbReference type="InterPro" id="IPR008971">
    <property type="entry name" value="HSP40/DnaJ_pept-bd"/>
</dbReference>
<dbReference type="SUPFAM" id="SSF49493">
    <property type="entry name" value="HSP40/DnaJ peptide-binding domain"/>
    <property type="match status" value="2"/>
</dbReference>
<feature type="compositionally biased region" description="Low complexity" evidence="2">
    <location>
        <begin position="154"/>
        <end position="169"/>
    </location>
</feature>
<feature type="region of interest" description="Disordered" evidence="2">
    <location>
        <begin position="154"/>
        <end position="219"/>
    </location>
</feature>
<dbReference type="Proteomes" id="UP000836402">
    <property type="component" value="Unassembled WGS sequence"/>
</dbReference>
<dbReference type="EMBL" id="CAJHJG010002851">
    <property type="protein sequence ID" value="CAD6924066.1"/>
    <property type="molecule type" value="Genomic_DNA"/>
</dbReference>
<dbReference type="PRINTS" id="PR00625">
    <property type="entry name" value="JDOMAIN"/>
</dbReference>
<reference evidence="5" key="1">
    <citation type="submission" date="2016-04" db="EMBL/GenBank/DDBJ databases">
        <authorList>
            <person name="Nguyen H.D."/>
            <person name="Kesanakurti P."/>
            <person name="Cullis J."/>
            <person name="Levesque C.A."/>
            <person name="Hambleton S."/>
        </authorList>
    </citation>
    <scope>NUCLEOTIDE SEQUENCE</scope>
    <source>
        <strain evidence="5">DAOMC 238032</strain>
    </source>
</reference>
<evidence type="ECO:0000259" key="3">
    <source>
        <dbReference type="PROSITE" id="PS50076"/>
    </source>
</evidence>
<dbReference type="Proteomes" id="UP000077671">
    <property type="component" value="Unassembled WGS sequence"/>
</dbReference>
<dbReference type="CDD" id="cd10747">
    <property type="entry name" value="DnaJ_C"/>
    <property type="match status" value="1"/>
</dbReference>
<dbReference type="InterPro" id="IPR051339">
    <property type="entry name" value="DnaJ_subfamily_B"/>
</dbReference>
<dbReference type="Gene3D" id="2.60.260.20">
    <property type="entry name" value="Urease metallochaperone UreE, N-terminal domain"/>
    <property type="match status" value="2"/>
</dbReference>
<dbReference type="GO" id="GO:0006413">
    <property type="term" value="P:translational initiation"/>
    <property type="evidence" value="ECO:0007669"/>
    <property type="project" value="TreeGrafter"/>
</dbReference>
<dbReference type="InterPro" id="IPR002939">
    <property type="entry name" value="DnaJ_C"/>
</dbReference>
<dbReference type="PROSITE" id="PS00636">
    <property type="entry name" value="DNAJ_1"/>
    <property type="match status" value="1"/>
</dbReference>
<dbReference type="PROSITE" id="PS50076">
    <property type="entry name" value="DNAJ_2"/>
    <property type="match status" value="1"/>
</dbReference>
<sequence>MGKNYYSILGVSKDATDEEIKKAYKKLALKWHPDRNKDKEDAAKKKFQELGEAFEVLTDSNKRAVFDQFGEEGLKGGGGAAGPGAGAGGMPNFAGFGGGGGGMPQGARTFSFATGGGGPGGGFTPRDPNDIFASLFGNLGGGGGGLGSLFGDDAGSGQSGFGQSQSQHAGGMGGGNPFASFGGMPGGMPGMGGGGGGMGGFGGMNGAQPGSPSEEVKDVEKPLQCTLEELYSGTTKKLKVARRKLDGSSEDKILTVTVKPGWKAGTKVRFPGAGSEVSPSRSQDLVFIIEEKPHTRFKREQDDLRTFLPLPLSVAINPPKTGTPGSKVDFKTLDNRTLSIPYPTPPSSSGRNHLAVVGPPKEGSASSKGLVTRITGEGMPISKSGGQKKGDLVVVWTLALPDPMGEGERVALHRALSGVSS</sequence>
<dbReference type="Pfam" id="PF01556">
    <property type="entry name" value="DnaJ_C"/>
    <property type="match status" value="1"/>
</dbReference>
<reference evidence="4" key="3">
    <citation type="submission" date="2020-10" db="EMBL/GenBank/DDBJ databases">
        <authorList>
            <person name="Sedaghatjoo S."/>
        </authorList>
    </citation>
    <scope>NUCLEOTIDE SEQUENCE</scope>
    <source>
        <strain evidence="4">AZH3</strain>
    </source>
</reference>
<dbReference type="Pfam" id="PF00226">
    <property type="entry name" value="DnaJ"/>
    <property type="match status" value="1"/>
</dbReference>
<dbReference type="InterPro" id="IPR001623">
    <property type="entry name" value="DnaJ_domain"/>
</dbReference>